<organism evidence="2 4">
    <name type="scientific">Rotaria sordida</name>
    <dbReference type="NCBI Taxonomy" id="392033"/>
    <lineage>
        <taxon>Eukaryota</taxon>
        <taxon>Metazoa</taxon>
        <taxon>Spiralia</taxon>
        <taxon>Gnathifera</taxon>
        <taxon>Rotifera</taxon>
        <taxon>Eurotatoria</taxon>
        <taxon>Bdelloidea</taxon>
        <taxon>Philodinida</taxon>
        <taxon>Philodinidae</taxon>
        <taxon>Rotaria</taxon>
    </lineage>
</organism>
<accession>A0A814ZNI4</accession>
<evidence type="ECO:0000313" key="3">
    <source>
        <dbReference type="EMBL" id="CAF1528077.1"/>
    </source>
</evidence>
<protein>
    <submittedName>
        <fullName evidence="2">Uncharacterized protein</fullName>
    </submittedName>
</protein>
<proteinExistence type="predicted"/>
<name>A0A814ZNI4_9BILA</name>
<dbReference type="AlphaFoldDB" id="A0A814ZNI4"/>
<keyword evidence="5" id="KW-1185">Reference proteome</keyword>
<dbReference type="EMBL" id="CAJNOH010001744">
    <property type="protein sequence ID" value="CAF1246398.1"/>
    <property type="molecule type" value="Genomic_DNA"/>
</dbReference>
<dbReference type="Proteomes" id="UP000663854">
    <property type="component" value="Unassembled WGS sequence"/>
</dbReference>
<feature type="compositionally biased region" description="Basic and acidic residues" evidence="1">
    <location>
        <begin position="49"/>
        <end position="78"/>
    </location>
</feature>
<gene>
    <name evidence="3" type="ORF">JXQ802_LOCUS42027</name>
    <name evidence="2" type="ORF">PYM288_LOCUS27146</name>
</gene>
<evidence type="ECO:0000313" key="4">
    <source>
        <dbReference type="Proteomes" id="UP000663854"/>
    </source>
</evidence>
<dbReference type="Proteomes" id="UP000663870">
    <property type="component" value="Unassembled WGS sequence"/>
</dbReference>
<comment type="caution">
    <text evidence="2">The sequence shown here is derived from an EMBL/GenBank/DDBJ whole genome shotgun (WGS) entry which is preliminary data.</text>
</comment>
<sequence>MISFDNQCLHSAKKKYMHKQRKLINLSATNKDTSEEDNTNAPDIDDVSETFHEVKDNDAISDDNDLKDGSTDDRKFGDDGTEGVSSDNGSLVMGVVLALVLALN</sequence>
<feature type="region of interest" description="Disordered" evidence="1">
    <location>
        <begin position="27"/>
        <end position="88"/>
    </location>
</feature>
<evidence type="ECO:0000256" key="1">
    <source>
        <dbReference type="SAM" id="MobiDB-lite"/>
    </source>
</evidence>
<reference evidence="2" key="1">
    <citation type="submission" date="2021-02" db="EMBL/GenBank/DDBJ databases">
        <authorList>
            <person name="Nowell W R."/>
        </authorList>
    </citation>
    <scope>NUCLEOTIDE SEQUENCE</scope>
</reference>
<evidence type="ECO:0000313" key="5">
    <source>
        <dbReference type="Proteomes" id="UP000663870"/>
    </source>
</evidence>
<feature type="compositionally biased region" description="Acidic residues" evidence="1">
    <location>
        <begin position="34"/>
        <end position="48"/>
    </location>
</feature>
<dbReference type="EMBL" id="CAJNOL010002774">
    <property type="protein sequence ID" value="CAF1528077.1"/>
    <property type="molecule type" value="Genomic_DNA"/>
</dbReference>
<evidence type="ECO:0000313" key="2">
    <source>
        <dbReference type="EMBL" id="CAF1246398.1"/>
    </source>
</evidence>